<dbReference type="CDD" id="cd06267">
    <property type="entry name" value="PBP1_LacI_sugar_binding-like"/>
    <property type="match status" value="1"/>
</dbReference>
<reference evidence="6 7" key="1">
    <citation type="submission" date="2016-11" db="EMBL/GenBank/DDBJ databases">
        <authorList>
            <person name="Jaros S."/>
            <person name="Januszkiewicz K."/>
            <person name="Wedrychowicz H."/>
        </authorList>
    </citation>
    <scope>NUCLEOTIDE SEQUENCE [LARGE SCALE GENOMIC DNA]</scope>
    <source>
        <strain evidence="6 7">DSM 19436</strain>
    </source>
</reference>
<dbReference type="Proteomes" id="UP000184485">
    <property type="component" value="Unassembled WGS sequence"/>
</dbReference>
<dbReference type="OrthoDB" id="7946617at2"/>
<dbReference type="Pfam" id="PF13377">
    <property type="entry name" value="Peripla_BP_3"/>
    <property type="match status" value="1"/>
</dbReference>
<dbReference type="SUPFAM" id="SSF53822">
    <property type="entry name" value="Periplasmic binding protein-like I"/>
    <property type="match status" value="1"/>
</dbReference>
<accession>A0A1M5I5G1</accession>
<name>A0A1M5I5G1_9HYPH</name>
<dbReference type="RefSeq" id="WP_073055857.1">
    <property type="nucleotide sequence ID" value="NZ_FQUP01000004.1"/>
</dbReference>
<protein>
    <submittedName>
        <fullName evidence="6">Transcriptional regulator, LacI family</fullName>
    </submittedName>
</protein>
<dbReference type="Gene3D" id="1.10.260.40">
    <property type="entry name" value="lambda repressor-like DNA-binding domains"/>
    <property type="match status" value="1"/>
</dbReference>
<dbReference type="SMART" id="SM00354">
    <property type="entry name" value="HTH_LACI"/>
    <property type="match status" value="1"/>
</dbReference>
<evidence type="ECO:0000256" key="2">
    <source>
        <dbReference type="ARBA" id="ARBA00023125"/>
    </source>
</evidence>
<dbReference type="InterPro" id="IPR046335">
    <property type="entry name" value="LacI/GalR-like_sensor"/>
</dbReference>
<dbReference type="CDD" id="cd01392">
    <property type="entry name" value="HTH_LacI"/>
    <property type="match status" value="1"/>
</dbReference>
<evidence type="ECO:0000256" key="1">
    <source>
        <dbReference type="ARBA" id="ARBA00023015"/>
    </source>
</evidence>
<keyword evidence="3" id="KW-0804">Transcription</keyword>
<organism evidence="6 7">
    <name type="scientific">Kaistia soli DSM 19436</name>
    <dbReference type="NCBI Taxonomy" id="1122133"/>
    <lineage>
        <taxon>Bacteria</taxon>
        <taxon>Pseudomonadati</taxon>
        <taxon>Pseudomonadota</taxon>
        <taxon>Alphaproteobacteria</taxon>
        <taxon>Hyphomicrobiales</taxon>
        <taxon>Kaistiaceae</taxon>
        <taxon>Kaistia</taxon>
    </lineage>
</organism>
<feature type="domain" description="HTH lacI-type" evidence="5">
    <location>
        <begin position="6"/>
        <end position="60"/>
    </location>
</feature>
<dbReference type="GO" id="GO:0000976">
    <property type="term" value="F:transcription cis-regulatory region binding"/>
    <property type="evidence" value="ECO:0007669"/>
    <property type="project" value="TreeGrafter"/>
</dbReference>
<dbReference type="PANTHER" id="PTHR30146:SF138">
    <property type="entry name" value="TRANSCRIPTIONAL REGULATORY PROTEIN"/>
    <property type="match status" value="1"/>
</dbReference>
<dbReference type="GO" id="GO:0003700">
    <property type="term" value="F:DNA-binding transcription factor activity"/>
    <property type="evidence" value="ECO:0007669"/>
    <property type="project" value="TreeGrafter"/>
</dbReference>
<dbReference type="Gene3D" id="3.40.50.2300">
    <property type="match status" value="2"/>
</dbReference>
<dbReference type="EMBL" id="FQUP01000004">
    <property type="protein sequence ID" value="SHG23319.1"/>
    <property type="molecule type" value="Genomic_DNA"/>
</dbReference>
<dbReference type="AlphaFoldDB" id="A0A1M5I5G1"/>
<sequence length="361" mass="39513">MSAKVSRLSDVARTAEVSVATVSRFLNNRLQLPEETAARIRRAVAEHEYTPNPHARNLSLGRSETIALVVPDIANPYFARLAAAVEREAGQQGYALTLCASLNTLQREREYIARLSGSAVDGIIFVSNHADDGTLRDPINASSRRVVILDEDVGGVVGPRVFSDNELGGYLAGRHLIEMGHRSIAFFGGPQAMRSTEARLAGIRRAIAESNQHVVIRDEFFGAYSPEHGRACASRFLSSGSEATALLVSSDEIMIGALEIFRREGIRLPSQLSVIGFDDIAPFVLFDPPLTSIRQPVEMMGRRAVDLLIRSLRGEDLDRVIEYLPVELILRGSVSHPRAGKRLPPSADNQKEGNEHDEIDA</sequence>
<proteinExistence type="predicted"/>
<gene>
    <name evidence="6" type="ORF">SAMN02745157_3748</name>
</gene>
<dbReference type="PANTHER" id="PTHR30146">
    <property type="entry name" value="LACI-RELATED TRANSCRIPTIONAL REPRESSOR"/>
    <property type="match status" value="1"/>
</dbReference>
<feature type="region of interest" description="Disordered" evidence="4">
    <location>
        <begin position="337"/>
        <end position="361"/>
    </location>
</feature>
<keyword evidence="2" id="KW-0238">DNA-binding</keyword>
<dbReference type="Pfam" id="PF00356">
    <property type="entry name" value="LacI"/>
    <property type="match status" value="1"/>
</dbReference>
<dbReference type="InterPro" id="IPR010982">
    <property type="entry name" value="Lambda_DNA-bd_dom_sf"/>
</dbReference>
<feature type="compositionally biased region" description="Basic and acidic residues" evidence="4">
    <location>
        <begin position="349"/>
        <end position="361"/>
    </location>
</feature>
<evidence type="ECO:0000313" key="7">
    <source>
        <dbReference type="Proteomes" id="UP000184485"/>
    </source>
</evidence>
<evidence type="ECO:0000256" key="4">
    <source>
        <dbReference type="SAM" id="MobiDB-lite"/>
    </source>
</evidence>
<keyword evidence="1" id="KW-0805">Transcription regulation</keyword>
<dbReference type="PROSITE" id="PS50932">
    <property type="entry name" value="HTH_LACI_2"/>
    <property type="match status" value="1"/>
</dbReference>
<keyword evidence="7" id="KW-1185">Reference proteome</keyword>
<dbReference type="STRING" id="1122133.SAMN02745157_3748"/>
<dbReference type="InterPro" id="IPR028082">
    <property type="entry name" value="Peripla_BP_I"/>
</dbReference>
<evidence type="ECO:0000256" key="3">
    <source>
        <dbReference type="ARBA" id="ARBA00023163"/>
    </source>
</evidence>
<evidence type="ECO:0000313" key="6">
    <source>
        <dbReference type="EMBL" id="SHG23319.1"/>
    </source>
</evidence>
<evidence type="ECO:0000259" key="5">
    <source>
        <dbReference type="PROSITE" id="PS50932"/>
    </source>
</evidence>
<dbReference type="InterPro" id="IPR000843">
    <property type="entry name" value="HTH_LacI"/>
</dbReference>
<dbReference type="SUPFAM" id="SSF47413">
    <property type="entry name" value="lambda repressor-like DNA-binding domains"/>
    <property type="match status" value="1"/>
</dbReference>
<dbReference type="PROSITE" id="PS00356">
    <property type="entry name" value="HTH_LACI_1"/>
    <property type="match status" value="1"/>
</dbReference>